<evidence type="ECO:0000256" key="2">
    <source>
        <dbReference type="ARBA" id="ARBA00023015"/>
    </source>
</evidence>
<dbReference type="InterPro" id="IPR013325">
    <property type="entry name" value="RNA_pol_sigma_r2"/>
</dbReference>
<dbReference type="GO" id="GO:0006352">
    <property type="term" value="P:DNA-templated transcription initiation"/>
    <property type="evidence" value="ECO:0007669"/>
    <property type="project" value="InterPro"/>
</dbReference>
<dbReference type="CDD" id="cd06171">
    <property type="entry name" value="Sigma70_r4"/>
    <property type="match status" value="1"/>
</dbReference>
<dbReference type="InterPro" id="IPR039425">
    <property type="entry name" value="RNA_pol_sigma-70-like"/>
</dbReference>
<dbReference type="PANTHER" id="PTHR43133">
    <property type="entry name" value="RNA POLYMERASE ECF-TYPE SIGMA FACTO"/>
    <property type="match status" value="1"/>
</dbReference>
<dbReference type="SUPFAM" id="SSF88946">
    <property type="entry name" value="Sigma2 domain of RNA polymerase sigma factors"/>
    <property type="match status" value="1"/>
</dbReference>
<keyword evidence="2" id="KW-0805">Transcription regulation</keyword>
<protein>
    <submittedName>
        <fullName evidence="5">ECF RNA polymerase sigma factor SigW</fullName>
    </submittedName>
</protein>
<dbReference type="InterPro" id="IPR013249">
    <property type="entry name" value="RNA_pol_sigma70_r4_t2"/>
</dbReference>
<dbReference type="Proteomes" id="UP000275368">
    <property type="component" value="Chromosome"/>
</dbReference>
<dbReference type="InterPro" id="IPR014284">
    <property type="entry name" value="RNA_pol_sigma-70_dom"/>
</dbReference>
<dbReference type="KEGG" id="pbk:Back11_33390"/>
<dbReference type="Pfam" id="PF04542">
    <property type="entry name" value="Sigma70_r2"/>
    <property type="match status" value="1"/>
</dbReference>
<dbReference type="RefSeq" id="WP_125659364.1">
    <property type="nucleotide sequence ID" value="NZ_AP019308.1"/>
</dbReference>
<gene>
    <name evidence="5" type="primary">sigW_2</name>
    <name evidence="5" type="ORF">Back11_33390</name>
</gene>
<dbReference type="Pfam" id="PF08281">
    <property type="entry name" value="Sigma70_r4_2"/>
    <property type="match status" value="1"/>
</dbReference>
<keyword evidence="3" id="KW-0731">Sigma factor</keyword>
<proteinExistence type="inferred from homology"/>
<evidence type="ECO:0000256" key="1">
    <source>
        <dbReference type="ARBA" id="ARBA00010641"/>
    </source>
</evidence>
<evidence type="ECO:0000256" key="4">
    <source>
        <dbReference type="ARBA" id="ARBA00023163"/>
    </source>
</evidence>
<dbReference type="OrthoDB" id="9784984at2"/>
<reference evidence="5 6" key="1">
    <citation type="submission" date="2018-11" db="EMBL/GenBank/DDBJ databases">
        <title>Complete genome sequence of Paenibacillus baekrokdamisoli strain KCTC 33723.</title>
        <authorList>
            <person name="Kang S.W."/>
            <person name="Lee K.C."/>
            <person name="Kim K.K."/>
            <person name="Kim J.S."/>
            <person name="Kim D.S."/>
            <person name="Ko S.H."/>
            <person name="Yang S.H."/>
            <person name="Lee J.S."/>
        </authorList>
    </citation>
    <scope>NUCLEOTIDE SEQUENCE [LARGE SCALE GENOMIC DNA]</scope>
    <source>
        <strain evidence="5 6">KCTC 33723</strain>
    </source>
</reference>
<dbReference type="GO" id="GO:0016987">
    <property type="term" value="F:sigma factor activity"/>
    <property type="evidence" value="ECO:0007669"/>
    <property type="project" value="UniProtKB-KW"/>
</dbReference>
<dbReference type="Gene3D" id="1.10.10.10">
    <property type="entry name" value="Winged helix-like DNA-binding domain superfamily/Winged helix DNA-binding domain"/>
    <property type="match status" value="1"/>
</dbReference>
<dbReference type="InterPro" id="IPR036388">
    <property type="entry name" value="WH-like_DNA-bd_sf"/>
</dbReference>
<dbReference type="InterPro" id="IPR013324">
    <property type="entry name" value="RNA_pol_sigma_r3/r4-like"/>
</dbReference>
<organism evidence="5 6">
    <name type="scientific">Paenibacillus baekrokdamisoli</name>
    <dbReference type="NCBI Taxonomy" id="1712516"/>
    <lineage>
        <taxon>Bacteria</taxon>
        <taxon>Bacillati</taxon>
        <taxon>Bacillota</taxon>
        <taxon>Bacilli</taxon>
        <taxon>Bacillales</taxon>
        <taxon>Paenibacillaceae</taxon>
        <taxon>Paenibacillus</taxon>
    </lineage>
</organism>
<dbReference type="EMBL" id="AP019308">
    <property type="protein sequence ID" value="BBH21994.1"/>
    <property type="molecule type" value="Genomic_DNA"/>
</dbReference>
<sequence length="209" mass="24482">MTGSRGEFAVNEAQLVLLSRQGDQIAFNKLVELYKDKIFNMAHRILRSKTECEDVVQETFLKVYLNLNRFDENKRFSTWIFHIGKNICLDLLRRRKAPSLPLDQPIVAHSDQNLSLHDVIPNTAMSPEGEVIEREFSDKMAEMIEKLPDKYKSVVYQRYVLEMSMEDIGRANNIPVNTVKSRIHRSKDFMKKRWGKTLLIYSSLMFSFF</sequence>
<name>A0A3G9JFP8_9BACL</name>
<dbReference type="GO" id="GO:0003677">
    <property type="term" value="F:DNA binding"/>
    <property type="evidence" value="ECO:0007669"/>
    <property type="project" value="InterPro"/>
</dbReference>
<evidence type="ECO:0000256" key="3">
    <source>
        <dbReference type="ARBA" id="ARBA00023082"/>
    </source>
</evidence>
<keyword evidence="6" id="KW-1185">Reference proteome</keyword>
<comment type="similarity">
    <text evidence="1">Belongs to the sigma-70 factor family. ECF subfamily.</text>
</comment>
<dbReference type="SUPFAM" id="SSF88659">
    <property type="entry name" value="Sigma3 and sigma4 domains of RNA polymerase sigma factors"/>
    <property type="match status" value="1"/>
</dbReference>
<evidence type="ECO:0000313" key="6">
    <source>
        <dbReference type="Proteomes" id="UP000275368"/>
    </source>
</evidence>
<keyword evidence="4" id="KW-0804">Transcription</keyword>
<dbReference type="InterPro" id="IPR007627">
    <property type="entry name" value="RNA_pol_sigma70_r2"/>
</dbReference>
<dbReference type="AlphaFoldDB" id="A0A3G9JFP8"/>
<dbReference type="Gene3D" id="1.10.1740.10">
    <property type="match status" value="1"/>
</dbReference>
<accession>A0A3G9JFP8</accession>
<dbReference type="PANTHER" id="PTHR43133:SF51">
    <property type="entry name" value="RNA POLYMERASE SIGMA FACTOR"/>
    <property type="match status" value="1"/>
</dbReference>
<dbReference type="NCBIfam" id="TIGR02937">
    <property type="entry name" value="sigma70-ECF"/>
    <property type="match status" value="1"/>
</dbReference>
<evidence type="ECO:0000313" key="5">
    <source>
        <dbReference type="EMBL" id="BBH21994.1"/>
    </source>
</evidence>